<feature type="compositionally biased region" description="Basic and acidic residues" evidence="1">
    <location>
        <begin position="103"/>
        <end position="115"/>
    </location>
</feature>
<dbReference type="EMBL" id="CAJVPA010000261">
    <property type="protein sequence ID" value="CAG8427159.1"/>
    <property type="molecule type" value="Genomic_DNA"/>
</dbReference>
<accession>A0A9W4JYK9</accession>
<sequence length="375" mass="42405">MFPPIMEPPPQKELSSPDEPSSQAGDEPSQQKASLQEEFSLNKGSCLQGEPSHQDQPSTQDEPSQEKASLQEEPLLNKEPSPREEPSDQEQPSSLKEPSTLEEPSRDQPTSHDEISPQEQSSPQNATSAQEKSPPRKVPSPHKYPLGGVQIHIGLVRVAAKALSSHNIPMVEYGQQIQWRSKDPVVLMCVEWGIPDTLLPLAAQLLSDCGFEEHVPGTDPFDRNVKWEQAGVSYLVGNRGQLNLYPLSLFGFELKDTVEVISTFDPMRTILTPKPHIYMKSMIHLLLNHPPEDALRLRIEDDMLSFISFYLFNDEPLNTKEEGWEERMESEEDFQKRVEIVAAEVNSWEWDCLKDMQIAESLVRHCETVETLTSF</sequence>
<gene>
    <name evidence="2" type="ORF">PSALAMII_LOCUS10893</name>
</gene>
<evidence type="ECO:0000256" key="1">
    <source>
        <dbReference type="SAM" id="MobiDB-lite"/>
    </source>
</evidence>
<proteinExistence type="predicted"/>
<feature type="compositionally biased region" description="Polar residues" evidence="1">
    <location>
        <begin position="117"/>
        <end position="131"/>
    </location>
</feature>
<feature type="compositionally biased region" description="Polar residues" evidence="1">
    <location>
        <begin position="54"/>
        <end position="68"/>
    </location>
</feature>
<comment type="caution">
    <text evidence="2">The sequence shown here is derived from an EMBL/GenBank/DDBJ whole genome shotgun (WGS) entry which is preliminary data.</text>
</comment>
<evidence type="ECO:0000313" key="3">
    <source>
        <dbReference type="Proteomes" id="UP001152646"/>
    </source>
</evidence>
<reference evidence="2" key="1">
    <citation type="submission" date="2021-07" db="EMBL/GenBank/DDBJ databases">
        <authorList>
            <person name="Branca A.L. A."/>
        </authorList>
    </citation>
    <scope>NUCLEOTIDE SEQUENCE</scope>
</reference>
<organism evidence="2 3">
    <name type="scientific">Penicillium salamii</name>
    <dbReference type="NCBI Taxonomy" id="1612424"/>
    <lineage>
        <taxon>Eukaryota</taxon>
        <taxon>Fungi</taxon>
        <taxon>Dikarya</taxon>
        <taxon>Ascomycota</taxon>
        <taxon>Pezizomycotina</taxon>
        <taxon>Eurotiomycetes</taxon>
        <taxon>Eurotiomycetidae</taxon>
        <taxon>Eurotiales</taxon>
        <taxon>Aspergillaceae</taxon>
        <taxon>Penicillium</taxon>
    </lineage>
</organism>
<feature type="region of interest" description="Disordered" evidence="1">
    <location>
        <begin position="1"/>
        <end position="145"/>
    </location>
</feature>
<feature type="compositionally biased region" description="Pro residues" evidence="1">
    <location>
        <begin position="1"/>
        <end position="11"/>
    </location>
</feature>
<dbReference type="OrthoDB" id="4202165at2759"/>
<evidence type="ECO:0000313" key="2">
    <source>
        <dbReference type="EMBL" id="CAG8427159.1"/>
    </source>
</evidence>
<feature type="compositionally biased region" description="Polar residues" evidence="1">
    <location>
        <begin position="18"/>
        <end position="45"/>
    </location>
</feature>
<dbReference type="AlphaFoldDB" id="A0A9W4JYK9"/>
<protein>
    <submittedName>
        <fullName evidence="2">Uncharacterized protein</fullName>
    </submittedName>
</protein>
<dbReference type="Proteomes" id="UP001152646">
    <property type="component" value="Unassembled WGS sequence"/>
</dbReference>
<name>A0A9W4JYK9_9EURO</name>